<feature type="transmembrane region" description="Helical" evidence="5">
    <location>
        <begin position="250"/>
        <end position="266"/>
    </location>
</feature>
<evidence type="ECO:0000256" key="3">
    <source>
        <dbReference type="ARBA" id="ARBA00022989"/>
    </source>
</evidence>
<comment type="subcellular location">
    <subcellularLocation>
        <location evidence="1">Membrane</location>
        <topology evidence="1">Multi-pass membrane protein</topology>
    </subcellularLocation>
</comment>
<feature type="transmembrane region" description="Helical" evidence="5">
    <location>
        <begin position="78"/>
        <end position="102"/>
    </location>
</feature>
<feature type="transmembrane region" description="Helical" evidence="5">
    <location>
        <begin position="108"/>
        <end position="128"/>
    </location>
</feature>
<evidence type="ECO:0000256" key="4">
    <source>
        <dbReference type="ARBA" id="ARBA00023136"/>
    </source>
</evidence>
<feature type="transmembrane region" description="Helical" evidence="5">
    <location>
        <begin position="179"/>
        <end position="200"/>
    </location>
</feature>
<feature type="transmembrane region" description="Helical" evidence="5">
    <location>
        <begin position="140"/>
        <end position="159"/>
    </location>
</feature>
<evidence type="ECO:0000256" key="1">
    <source>
        <dbReference type="ARBA" id="ARBA00004141"/>
    </source>
</evidence>
<proteinExistence type="predicted"/>
<name>A0A3B0VXN1_9ZZZZ</name>
<dbReference type="PANTHER" id="PTHR43483">
    <property type="entry name" value="MEMBRANE TRANSPORTER PROTEIN HI_0806-RELATED"/>
    <property type="match status" value="1"/>
</dbReference>
<protein>
    <submittedName>
        <fullName evidence="6">Uncharacterized UPF0721 integral membrane protein</fullName>
    </submittedName>
</protein>
<keyword evidence="4 5" id="KW-0472">Membrane</keyword>
<reference evidence="6" key="1">
    <citation type="submission" date="2018-06" db="EMBL/GenBank/DDBJ databases">
        <authorList>
            <person name="Zhirakovskaya E."/>
        </authorList>
    </citation>
    <scope>NUCLEOTIDE SEQUENCE</scope>
</reference>
<organism evidence="6">
    <name type="scientific">hydrothermal vent metagenome</name>
    <dbReference type="NCBI Taxonomy" id="652676"/>
    <lineage>
        <taxon>unclassified sequences</taxon>
        <taxon>metagenomes</taxon>
        <taxon>ecological metagenomes</taxon>
    </lineage>
</organism>
<accession>A0A3B0VXN1</accession>
<dbReference type="GO" id="GO:0016020">
    <property type="term" value="C:membrane"/>
    <property type="evidence" value="ECO:0007669"/>
    <property type="project" value="UniProtKB-SubCell"/>
</dbReference>
<dbReference type="AlphaFoldDB" id="A0A3B0VXN1"/>
<feature type="transmembrane region" description="Helical" evidence="5">
    <location>
        <begin position="50"/>
        <end position="69"/>
    </location>
</feature>
<keyword evidence="3 5" id="KW-1133">Transmembrane helix</keyword>
<evidence type="ECO:0000256" key="5">
    <source>
        <dbReference type="SAM" id="Phobius"/>
    </source>
</evidence>
<evidence type="ECO:0000256" key="2">
    <source>
        <dbReference type="ARBA" id="ARBA00022692"/>
    </source>
</evidence>
<feature type="transmembrane region" description="Helical" evidence="5">
    <location>
        <begin position="7"/>
        <end position="30"/>
    </location>
</feature>
<dbReference type="Pfam" id="PF01925">
    <property type="entry name" value="TauE"/>
    <property type="match status" value="1"/>
</dbReference>
<evidence type="ECO:0000313" key="6">
    <source>
        <dbReference type="EMBL" id="VAW44883.1"/>
    </source>
</evidence>
<dbReference type="PANTHER" id="PTHR43483:SF3">
    <property type="entry name" value="MEMBRANE TRANSPORTER PROTEIN HI_0806-RELATED"/>
    <property type="match status" value="1"/>
</dbReference>
<gene>
    <name evidence="6" type="ORF">MNBD_GAMMA02-262</name>
</gene>
<dbReference type="EMBL" id="UOFA01000143">
    <property type="protein sequence ID" value="VAW44883.1"/>
    <property type="molecule type" value="Genomic_DNA"/>
</dbReference>
<feature type="transmembrane region" description="Helical" evidence="5">
    <location>
        <begin position="212"/>
        <end position="230"/>
    </location>
</feature>
<dbReference type="InterPro" id="IPR002781">
    <property type="entry name" value="TM_pro_TauE-like"/>
</dbReference>
<keyword evidence="2 5" id="KW-0812">Transmembrane</keyword>
<sequence>MTLISIALLATLGLIVGFFAGLLGIGGGAIMVPTLTAYFLWQGINPDSVVHLALATSMSCIIFTALLSIRTHQKHQAILWPITVKMSPAVFIGSAFATLWVVQISSKTIALVFMLLMFLVALQMTFGFKPKATAPSKIKTIELVPAGFVIGFISAMIAIGGGSLTVPYLSWHQINIKKVIATAASIGLPIAVAGCLVFSIQGSQQTNLPAQTIGYIYWPATLIITMGSALTTSHGANLTHKLPTGLLKKVFAGLIVLLAIRMFYTFD</sequence>